<dbReference type="RefSeq" id="WP_301225541.1">
    <property type="nucleotide sequence ID" value="NZ_JAROCG010000001.1"/>
</dbReference>
<name>A0ABT8JYZ7_9MICC</name>
<gene>
    <name evidence="1" type="ORF">P5G52_05910</name>
</gene>
<sequence length="55" mass="5757">MEPIVPPRRRVIVVGVDGSTSSIRALELAEHFIPLAGDVPTAVDPARNHRGGASA</sequence>
<evidence type="ECO:0000313" key="2">
    <source>
        <dbReference type="Proteomes" id="UP001174209"/>
    </source>
</evidence>
<dbReference type="Proteomes" id="UP001174209">
    <property type="component" value="Unassembled WGS sequence"/>
</dbReference>
<comment type="caution">
    <text evidence="1">The sequence shown here is derived from an EMBL/GenBank/DDBJ whole genome shotgun (WGS) entry which is preliminary data.</text>
</comment>
<evidence type="ECO:0000313" key="1">
    <source>
        <dbReference type="EMBL" id="MDN4610400.1"/>
    </source>
</evidence>
<keyword evidence="2" id="KW-1185">Reference proteome</keyword>
<dbReference type="EMBL" id="JAROCG010000001">
    <property type="protein sequence ID" value="MDN4610400.1"/>
    <property type="molecule type" value="Genomic_DNA"/>
</dbReference>
<protein>
    <recommendedName>
        <fullName evidence="3">Universal stress protein</fullName>
    </recommendedName>
</protein>
<organism evidence="1 2">
    <name type="scientific">Arthrobacter burdickii</name>
    <dbReference type="NCBI Taxonomy" id="3035920"/>
    <lineage>
        <taxon>Bacteria</taxon>
        <taxon>Bacillati</taxon>
        <taxon>Actinomycetota</taxon>
        <taxon>Actinomycetes</taxon>
        <taxon>Micrococcales</taxon>
        <taxon>Micrococcaceae</taxon>
        <taxon>Arthrobacter</taxon>
    </lineage>
</organism>
<accession>A0ABT8JYZ7</accession>
<proteinExistence type="predicted"/>
<evidence type="ECO:0008006" key="3">
    <source>
        <dbReference type="Google" id="ProtNLM"/>
    </source>
</evidence>
<reference evidence="1" key="1">
    <citation type="submission" date="2023-06" db="EMBL/GenBank/DDBJ databases">
        <title>MT1 and MT2 Draft Genomes of Novel Species.</title>
        <authorList>
            <person name="Venkateswaran K."/>
        </authorList>
    </citation>
    <scope>NUCLEOTIDE SEQUENCE</scope>
    <source>
        <strain evidence="1">IIF3SC-B10</strain>
    </source>
</reference>